<dbReference type="AlphaFoldDB" id="A0A9P3GTE1"/>
<evidence type="ECO:0000256" key="1">
    <source>
        <dbReference type="SAM" id="MobiDB-lite"/>
    </source>
</evidence>
<proteinExistence type="predicted"/>
<reference evidence="2 3" key="1">
    <citation type="submission" date="2021-08" db="EMBL/GenBank/DDBJ databases">
        <title>Draft Genome Sequence of Phanerochaete sordida strain YK-624.</title>
        <authorList>
            <person name="Mori T."/>
            <person name="Dohra H."/>
            <person name="Suzuki T."/>
            <person name="Kawagishi H."/>
            <person name="Hirai H."/>
        </authorList>
    </citation>
    <scope>NUCLEOTIDE SEQUENCE [LARGE SCALE GENOMIC DNA]</scope>
    <source>
        <strain evidence="2 3">YK-624</strain>
    </source>
</reference>
<dbReference type="EMBL" id="BPQB01000145">
    <property type="protein sequence ID" value="GJF00305.1"/>
    <property type="molecule type" value="Genomic_DNA"/>
</dbReference>
<sequence>MSISAQAKLALDVLAAAPRLGLAAEDPQWSALLDALLASVPSGFKQACMELNNSGGEALDSQAPDKVVLVFSPTDTLDDDELSVANMWVERARATPTRARDAPAYVSTISLTASFAAAEDGHPPSFDGFREATDYAHFEELRFWVREGNAVDEAGMRALVRSVLRREQLTWALDRRVLRLRLCEETDTVWDEIAYIDSNHLLSFLADRSLVTVDDTPPTLNDNEYAEYISLFIDEDMDDYLERLPTLRKERAAAKARSLEETFGAPGDQEEAISDLHTSTEEGEADADGTEAHE</sequence>
<protein>
    <submittedName>
        <fullName evidence="2">Uncharacterized protein</fullName>
    </submittedName>
</protein>
<accession>A0A9P3GTE1</accession>
<comment type="caution">
    <text evidence="2">The sequence shown here is derived from an EMBL/GenBank/DDBJ whole genome shotgun (WGS) entry which is preliminary data.</text>
</comment>
<dbReference type="Proteomes" id="UP000703269">
    <property type="component" value="Unassembled WGS sequence"/>
</dbReference>
<feature type="region of interest" description="Disordered" evidence="1">
    <location>
        <begin position="258"/>
        <end position="294"/>
    </location>
</feature>
<evidence type="ECO:0000313" key="2">
    <source>
        <dbReference type="EMBL" id="GJF00305.1"/>
    </source>
</evidence>
<gene>
    <name evidence="2" type="ORF">PsYK624_165890</name>
</gene>
<organism evidence="2 3">
    <name type="scientific">Phanerochaete sordida</name>
    <dbReference type="NCBI Taxonomy" id="48140"/>
    <lineage>
        <taxon>Eukaryota</taxon>
        <taxon>Fungi</taxon>
        <taxon>Dikarya</taxon>
        <taxon>Basidiomycota</taxon>
        <taxon>Agaricomycotina</taxon>
        <taxon>Agaricomycetes</taxon>
        <taxon>Polyporales</taxon>
        <taxon>Phanerochaetaceae</taxon>
        <taxon>Phanerochaete</taxon>
    </lineage>
</organism>
<name>A0A9P3GTE1_9APHY</name>
<keyword evidence="3" id="KW-1185">Reference proteome</keyword>
<evidence type="ECO:0000313" key="3">
    <source>
        <dbReference type="Proteomes" id="UP000703269"/>
    </source>
</evidence>
<feature type="compositionally biased region" description="Acidic residues" evidence="1">
    <location>
        <begin position="281"/>
        <end position="294"/>
    </location>
</feature>